<evidence type="ECO:0000256" key="3">
    <source>
        <dbReference type="ARBA" id="ARBA00022989"/>
    </source>
</evidence>
<evidence type="ECO:0000256" key="2">
    <source>
        <dbReference type="ARBA" id="ARBA00022692"/>
    </source>
</evidence>
<proteinExistence type="predicted"/>
<gene>
    <name evidence="6" type="ORF">C7959_13629</name>
</gene>
<dbReference type="Pfam" id="PF02674">
    <property type="entry name" value="Colicin_V"/>
    <property type="match status" value="1"/>
</dbReference>
<keyword evidence="4 5" id="KW-0472">Membrane</keyword>
<dbReference type="STRING" id="926561.GCA_000379025_02628"/>
<keyword evidence="3 5" id="KW-1133">Transmembrane helix</keyword>
<dbReference type="PANTHER" id="PTHR37306">
    <property type="entry name" value="COLICIN V PRODUCTION PROTEIN"/>
    <property type="match status" value="1"/>
</dbReference>
<keyword evidence="2 5" id="KW-0812">Transmembrane</keyword>
<comment type="caution">
    <text evidence="6">The sequence shown here is derived from an EMBL/GenBank/DDBJ whole genome shotgun (WGS) entry which is preliminary data.</text>
</comment>
<dbReference type="PANTHER" id="PTHR37306:SF1">
    <property type="entry name" value="COLICIN V PRODUCTION PROTEIN"/>
    <property type="match status" value="1"/>
</dbReference>
<reference evidence="6 7" key="1">
    <citation type="submission" date="2019-03" db="EMBL/GenBank/DDBJ databases">
        <title>Subsurface microbial communities from deep shales in Ohio and West Virginia, USA.</title>
        <authorList>
            <person name="Wrighton K."/>
        </authorList>
    </citation>
    <scope>NUCLEOTIDE SEQUENCE [LARGE SCALE GENOMIC DNA]</scope>
    <source>
        <strain evidence="6 7">MSL 6dP</strain>
    </source>
</reference>
<evidence type="ECO:0000256" key="4">
    <source>
        <dbReference type="ARBA" id="ARBA00023136"/>
    </source>
</evidence>
<feature type="transmembrane region" description="Helical" evidence="5">
    <location>
        <begin position="40"/>
        <end position="58"/>
    </location>
</feature>
<name>A0A4R8GXR9_9FIRM</name>
<feature type="transmembrane region" description="Helical" evidence="5">
    <location>
        <begin position="79"/>
        <end position="104"/>
    </location>
</feature>
<dbReference type="GO" id="GO:0009403">
    <property type="term" value="P:toxin biosynthetic process"/>
    <property type="evidence" value="ECO:0007669"/>
    <property type="project" value="InterPro"/>
</dbReference>
<keyword evidence="7" id="KW-1185">Reference proteome</keyword>
<dbReference type="GO" id="GO:0016020">
    <property type="term" value="C:membrane"/>
    <property type="evidence" value="ECO:0007669"/>
    <property type="project" value="UniProtKB-SubCell"/>
</dbReference>
<accession>A0A4R8GXR9</accession>
<dbReference type="Proteomes" id="UP000295832">
    <property type="component" value="Unassembled WGS sequence"/>
</dbReference>
<evidence type="ECO:0000313" key="7">
    <source>
        <dbReference type="Proteomes" id="UP000295832"/>
    </source>
</evidence>
<comment type="subcellular location">
    <subcellularLocation>
        <location evidence="1">Membrane</location>
        <topology evidence="1">Multi-pass membrane protein</topology>
    </subcellularLocation>
</comment>
<dbReference type="InterPro" id="IPR003825">
    <property type="entry name" value="Colicin-V_CvpA"/>
</dbReference>
<feature type="transmembrane region" description="Helical" evidence="5">
    <location>
        <begin position="110"/>
        <end position="139"/>
    </location>
</feature>
<protein>
    <submittedName>
        <fullName evidence="6">Membrane protein required for colicin V production</fullName>
    </submittedName>
</protein>
<dbReference type="AlphaFoldDB" id="A0A4R8GXR9"/>
<feature type="transmembrane region" description="Helical" evidence="5">
    <location>
        <begin position="12"/>
        <end position="34"/>
    </location>
</feature>
<evidence type="ECO:0000256" key="1">
    <source>
        <dbReference type="ARBA" id="ARBA00004141"/>
    </source>
</evidence>
<sequence length="176" mass="20423">MKNFWNWLRKETLISLDFNLLDLIIIILSLIFMVKGYKIGLIRQFTAILAIVIGIYIAQEQYKIIGDLIFNKFDLSRQIAEFISFIIIILIVTLIINLLGYFIIQMLDIMFLSFIDSFGGLLFGFIKGLLILYIALIVLNKLPFDLIEKQINKSYFAPKILSFSTLIDDKIKDISR</sequence>
<evidence type="ECO:0000313" key="6">
    <source>
        <dbReference type="EMBL" id="TDX46797.1"/>
    </source>
</evidence>
<organism evidence="6 7">
    <name type="scientific">Orenia marismortui</name>
    <dbReference type="NCBI Taxonomy" id="46469"/>
    <lineage>
        <taxon>Bacteria</taxon>
        <taxon>Bacillati</taxon>
        <taxon>Bacillota</taxon>
        <taxon>Clostridia</taxon>
        <taxon>Halanaerobiales</taxon>
        <taxon>Halobacteroidaceae</taxon>
        <taxon>Orenia</taxon>
    </lineage>
</organism>
<dbReference type="EMBL" id="SOEG01000036">
    <property type="protein sequence ID" value="TDX46797.1"/>
    <property type="molecule type" value="Genomic_DNA"/>
</dbReference>
<evidence type="ECO:0000256" key="5">
    <source>
        <dbReference type="SAM" id="Phobius"/>
    </source>
</evidence>